<evidence type="ECO:0000313" key="3">
    <source>
        <dbReference type="Proteomes" id="UP001233673"/>
    </source>
</evidence>
<dbReference type="Proteomes" id="UP001233673">
    <property type="component" value="Unassembled WGS sequence"/>
</dbReference>
<gene>
    <name evidence="2" type="ORF">QOZ88_06755</name>
</gene>
<keyword evidence="1" id="KW-1133">Transmembrane helix</keyword>
<evidence type="ECO:0000256" key="1">
    <source>
        <dbReference type="SAM" id="Phobius"/>
    </source>
</evidence>
<reference evidence="3" key="1">
    <citation type="submission" date="2023-05" db="EMBL/GenBank/DDBJ databases">
        <title>Draft genome of Pseudofrankia sp. BMG5.37.</title>
        <authorList>
            <person name="Gtari M."/>
            <person name="Ghodhbane F."/>
            <person name="Sbissi I."/>
        </authorList>
    </citation>
    <scope>NUCLEOTIDE SEQUENCE [LARGE SCALE GENOMIC DNA]</scope>
    <source>
        <strain evidence="3">BMG 814</strain>
    </source>
</reference>
<protein>
    <recommendedName>
        <fullName evidence="4">SMODS and SLOG-associating 2TM effector domain-containing protein</fullName>
    </recommendedName>
</protein>
<sequence length="240" mass="26146">MLGGMAFSRLIKTFLPGLIMALSFVGYYDLVASIGAPPETFLHDVLARNVGLAATVLVPASLFLGLLSNMLVFLRLQRPRRNRTGERQRNMDALSALEDEIKLDHWRRSRAEFGWPPLTDDEAAAEAKLLNVDYLLHPAVTGERMAQLKDSYWYYMEFQRNSVLALGLALPPLMAVAYGEGSASGAAAGVAGAAAVAAVASLVFFLLTRGARENAYQFQRRRVSLLAAGGLQLRTKTTDG</sequence>
<keyword evidence="1" id="KW-0812">Transmembrane</keyword>
<dbReference type="EMBL" id="JASNFN010000004">
    <property type="protein sequence ID" value="MDP5182333.1"/>
    <property type="molecule type" value="Genomic_DNA"/>
</dbReference>
<keyword evidence="3" id="KW-1185">Reference proteome</keyword>
<dbReference type="RefSeq" id="WP_305999026.1">
    <property type="nucleotide sequence ID" value="NZ_JASNFN010000004.1"/>
</dbReference>
<name>A0ABT9I9T1_9ACTN</name>
<evidence type="ECO:0008006" key="4">
    <source>
        <dbReference type="Google" id="ProtNLM"/>
    </source>
</evidence>
<feature type="transmembrane region" description="Helical" evidence="1">
    <location>
        <begin position="185"/>
        <end position="207"/>
    </location>
</feature>
<keyword evidence="1" id="KW-0472">Membrane</keyword>
<comment type="caution">
    <text evidence="2">The sequence shown here is derived from an EMBL/GenBank/DDBJ whole genome shotgun (WGS) entry which is preliminary data.</text>
</comment>
<accession>A0ABT9I9T1</accession>
<feature type="transmembrane region" description="Helical" evidence="1">
    <location>
        <begin position="162"/>
        <end position="179"/>
    </location>
</feature>
<proteinExistence type="predicted"/>
<feature type="transmembrane region" description="Helical" evidence="1">
    <location>
        <begin position="12"/>
        <end position="30"/>
    </location>
</feature>
<evidence type="ECO:0000313" key="2">
    <source>
        <dbReference type="EMBL" id="MDP5182333.1"/>
    </source>
</evidence>
<feature type="transmembrane region" description="Helical" evidence="1">
    <location>
        <begin position="50"/>
        <end position="74"/>
    </location>
</feature>
<organism evidence="2 3">
    <name type="scientific">Blastococcus carthaginiensis</name>
    <dbReference type="NCBI Taxonomy" id="3050034"/>
    <lineage>
        <taxon>Bacteria</taxon>
        <taxon>Bacillati</taxon>
        <taxon>Actinomycetota</taxon>
        <taxon>Actinomycetes</taxon>
        <taxon>Geodermatophilales</taxon>
        <taxon>Geodermatophilaceae</taxon>
        <taxon>Blastococcus</taxon>
    </lineage>
</organism>